<accession>A0A397U4E9</accession>
<dbReference type="InterPro" id="IPR011527">
    <property type="entry name" value="ABC1_TM_dom"/>
</dbReference>
<dbReference type="PROSITE" id="PS50893">
    <property type="entry name" value="ABC_TRANSPORTER_2"/>
    <property type="match status" value="2"/>
</dbReference>
<feature type="transmembrane region" description="Helical" evidence="10">
    <location>
        <begin position="320"/>
        <end position="341"/>
    </location>
</feature>
<comment type="caution">
    <text evidence="13">The sequence shown here is derived from an EMBL/GenBank/DDBJ whole genome shotgun (WGS) entry which is preliminary data.</text>
</comment>
<evidence type="ECO:0000259" key="11">
    <source>
        <dbReference type="PROSITE" id="PS50893"/>
    </source>
</evidence>
<feature type="transmembrane region" description="Helical" evidence="10">
    <location>
        <begin position="801"/>
        <end position="834"/>
    </location>
</feature>
<dbReference type="STRING" id="44941.A0A397U4E9"/>
<dbReference type="GO" id="GO:0016020">
    <property type="term" value="C:membrane"/>
    <property type="evidence" value="ECO:0007669"/>
    <property type="project" value="UniProtKB-SubCell"/>
</dbReference>
<dbReference type="FunFam" id="3.40.50.300:FF:000565">
    <property type="entry name" value="ABC bile acid transporter"/>
    <property type="match status" value="1"/>
</dbReference>
<dbReference type="InterPro" id="IPR003593">
    <property type="entry name" value="AAA+_ATPase"/>
</dbReference>
<dbReference type="CDD" id="cd03250">
    <property type="entry name" value="ABCC_MRP_domain1"/>
    <property type="match status" value="1"/>
</dbReference>
<dbReference type="FunFam" id="3.40.50.300:FF:000997">
    <property type="entry name" value="Multidrug resistance-associated protein 1"/>
    <property type="match status" value="1"/>
</dbReference>
<evidence type="ECO:0000256" key="4">
    <source>
        <dbReference type="ARBA" id="ARBA00022692"/>
    </source>
</evidence>
<proteinExistence type="inferred from homology"/>
<dbReference type="InterPro" id="IPR027417">
    <property type="entry name" value="P-loop_NTPase"/>
</dbReference>
<dbReference type="FunFam" id="1.20.1560.10:FF:000010">
    <property type="entry name" value="Multidrug resistance-associated ABC transporter"/>
    <property type="match status" value="1"/>
</dbReference>
<keyword evidence="13" id="KW-0378">Hydrolase</keyword>
<dbReference type="SUPFAM" id="SSF90123">
    <property type="entry name" value="ABC transporter transmembrane region"/>
    <property type="match status" value="2"/>
</dbReference>
<keyword evidence="5" id="KW-0547">Nucleotide-binding</keyword>
<feature type="domain" description="ABC transporter" evidence="11">
    <location>
        <begin position="483"/>
        <end position="703"/>
    </location>
</feature>
<comment type="subcellular location">
    <subcellularLocation>
        <location evidence="1">Membrane</location>
        <topology evidence="1">Multi-pass membrane protein</topology>
    </subcellularLocation>
</comment>
<dbReference type="GO" id="GO:0005524">
    <property type="term" value="F:ATP binding"/>
    <property type="evidence" value="ECO:0007669"/>
    <property type="project" value="UniProtKB-KW"/>
</dbReference>
<keyword evidence="3" id="KW-0813">Transport</keyword>
<dbReference type="PANTHER" id="PTHR24223:SF456">
    <property type="entry name" value="MULTIDRUG RESISTANCE-ASSOCIATED PROTEIN LETHAL(2)03659"/>
    <property type="match status" value="1"/>
</dbReference>
<name>A0A397U4E9_9GLOM</name>
<feature type="domain" description="ABC transmembrane type-1" evidence="12">
    <location>
        <begin position="99"/>
        <end position="388"/>
    </location>
</feature>
<feature type="transmembrane region" description="Helical" evidence="10">
    <location>
        <begin position="248"/>
        <end position="270"/>
    </location>
</feature>
<evidence type="ECO:0000256" key="9">
    <source>
        <dbReference type="SAM" id="MobiDB-lite"/>
    </source>
</evidence>
<keyword evidence="6" id="KW-0067">ATP-binding</keyword>
<dbReference type="Pfam" id="PF00664">
    <property type="entry name" value="ABC_membrane"/>
    <property type="match status" value="2"/>
</dbReference>
<feature type="transmembrane region" description="Helical" evidence="10">
    <location>
        <begin position="143"/>
        <end position="169"/>
    </location>
</feature>
<feature type="domain" description="ABC transporter" evidence="11">
    <location>
        <begin position="1083"/>
        <end position="1337"/>
    </location>
</feature>
<dbReference type="InterPro" id="IPR050173">
    <property type="entry name" value="ABC_transporter_C-like"/>
</dbReference>
<sequence>MAFGKSNPPPPPRPNIEIPEANANIFSIVTFWWANSLMSLGYKRPLEKEDLYVLNDARTAKILTDKFDIEWKKETQKIALGKKPSLAKTLYRVLGTKFFFAGVYRLIGDTLQVTSPLVLKLILNYVTEAYYPNLYNGVQPPDYVGYVLIVALFLMVMGVTIFTNLYFYFGMETGILARTILITAIYRKALVVSGKARSLFTNGKITNLMSTDTTRIDFVCGYFHIMWAAPVQICIALGLLILNLGPSALAGFALLVLVGPMQGKVMSLLARTRSKAAGVTDERVKLTQEMLLGIRVIKYYAWEDSFADALQKLRNREVSLVRLLLIIRAGISGVSMVIPVFASILAFITYALTGGTLTAGVVFSSLALFNILRLPLMFIPMVLAAVTDAYVSINRINEFLQSDELSVLPGINPDEQYAVKVTDGEFIWESAPPEEIANKSKKKKKKEKKSKNHKKNNKNENDSSNVIANEKAPEDISNTSTTSTSTDLAKPFSPKAQLRNVNVLIPRGKLIAVVGSVGSGKSSLLSALVGEMKRIKGEVLFGGNVGYCPQTAWIQNTTLRDNITFGLPYDEEKYRQVVKDCCLEPDLKVLPAGDMTEIGEKGINLSGGQKQRVNIARAVYYNADIVLLDDPLSAVDAHVGKYLFTHCIQGALANKTRILVTHHLHYLQHVDYIICMEEGEIAEQGTYEELMKDGKAFSKLIAEYGEAESESDDDEMKKDEEVVLDEKENKKDVVLSKGLMSTEEQYRGAVNNEIYLAYIRNAGGMVLIPIIVFLLVMMQVTNIGNNLWLSYWSNNTFDLSMGAYIGIYCAWGVAQGVFSVLGGVVFSYAGVGAAKNLHNNAIKRVLRAPTSFFDTTPLGRIINRFSKDVDTCDSLLSESYRMFTMTFANVFGIFILIVVVFVWFIIPLVPLIVLYYFAALYYRSTNRELKRLDSVLRSSLYAHFSETLTGLPTIRAYREQERFLRTNEKFLDIENRAYFLTICVQRWLSMRLETIANLLIFFASLFSIVFRFSVLPSITGLVLSYALQVTGTFNWCVRQVAEVEANMNSVERLVHYSNNLEVEAENIIPDKRPPPGWPSRGEIHIKNLEIKYGPDSPLVLKGISIDFMAAEKIGIVGRTGCGKSTLATSFFRFIEATSGSIVIDDIDISTIGLRDLRRNVTIIPQDPVLFNGTIRSNLDPFNEHNDLDLWNALRRVHLIKTSEKEESEKSEVVLSNSDQKNNKQEPLMLDSPVKENGSNFSQGQQQLIAMARALVRHSKLIIMDEATASIDFRTDHLIQTTIRSEFKDSTVITIAHRLRTVADYDKILVMDAGEVAEFDVPYLLMQKPDGVFRGMCEKSGELAELMEIAKQKYESMSSTH</sequence>
<comment type="similarity">
    <text evidence="2">Belongs to the ABC transporter superfamily. ABCC family. Conjugate transporter (TC 3.A.1.208) subfamily.</text>
</comment>
<dbReference type="SUPFAM" id="SSF52540">
    <property type="entry name" value="P-loop containing nucleoside triphosphate hydrolases"/>
    <property type="match status" value="2"/>
</dbReference>
<evidence type="ECO:0000256" key="10">
    <source>
        <dbReference type="SAM" id="Phobius"/>
    </source>
</evidence>
<reference evidence="13 14" key="1">
    <citation type="submission" date="2018-06" db="EMBL/GenBank/DDBJ databases">
        <title>Comparative genomics reveals the genomic features of Rhizophagus irregularis, R. cerebriforme, R. diaphanum and Gigaspora rosea, and their symbiotic lifestyle signature.</title>
        <authorList>
            <person name="Morin E."/>
            <person name="San Clemente H."/>
            <person name="Chen E.C.H."/>
            <person name="De La Providencia I."/>
            <person name="Hainaut M."/>
            <person name="Kuo A."/>
            <person name="Kohler A."/>
            <person name="Murat C."/>
            <person name="Tang N."/>
            <person name="Roy S."/>
            <person name="Loubradou J."/>
            <person name="Henrissat B."/>
            <person name="Grigoriev I.V."/>
            <person name="Corradi N."/>
            <person name="Roux C."/>
            <person name="Martin F.M."/>
        </authorList>
    </citation>
    <scope>NUCLEOTIDE SEQUENCE [LARGE SCALE GENOMIC DNA]</scope>
    <source>
        <strain evidence="13 14">DAOM 194757</strain>
    </source>
</reference>
<dbReference type="GO" id="GO:0140359">
    <property type="term" value="F:ABC-type transporter activity"/>
    <property type="evidence" value="ECO:0007669"/>
    <property type="project" value="InterPro"/>
</dbReference>
<feature type="region of interest" description="Disordered" evidence="9">
    <location>
        <begin position="1208"/>
        <end position="1238"/>
    </location>
</feature>
<evidence type="ECO:0000256" key="6">
    <source>
        <dbReference type="ARBA" id="ARBA00022840"/>
    </source>
</evidence>
<evidence type="ECO:0000256" key="5">
    <source>
        <dbReference type="ARBA" id="ARBA00022741"/>
    </source>
</evidence>
<evidence type="ECO:0000256" key="7">
    <source>
        <dbReference type="ARBA" id="ARBA00022989"/>
    </source>
</evidence>
<dbReference type="SMART" id="SM00382">
    <property type="entry name" value="AAA"/>
    <property type="match status" value="2"/>
</dbReference>
<dbReference type="FunFam" id="1.20.1560.10:FF:000006">
    <property type="entry name" value="ATP-binding cassette, sub-family C (CFTR/MRP), member 9"/>
    <property type="match status" value="1"/>
</dbReference>
<dbReference type="Gene3D" id="1.20.1560.10">
    <property type="entry name" value="ABC transporter type 1, transmembrane domain"/>
    <property type="match status" value="2"/>
</dbReference>
<feature type="transmembrane region" description="Helical" evidence="10">
    <location>
        <begin position="890"/>
        <end position="918"/>
    </location>
</feature>
<feature type="transmembrane region" description="Helical" evidence="10">
    <location>
        <begin position="219"/>
        <end position="242"/>
    </location>
</feature>
<evidence type="ECO:0000259" key="12">
    <source>
        <dbReference type="PROSITE" id="PS50929"/>
    </source>
</evidence>
<dbReference type="CDD" id="cd03244">
    <property type="entry name" value="ABCC_MRP_domain2"/>
    <property type="match status" value="1"/>
</dbReference>
<gene>
    <name evidence="13" type="ORF">C2G38_628410</name>
</gene>
<keyword evidence="8 10" id="KW-0472">Membrane</keyword>
<evidence type="ECO:0000313" key="13">
    <source>
        <dbReference type="EMBL" id="RIB05064.1"/>
    </source>
</evidence>
<evidence type="ECO:0000256" key="1">
    <source>
        <dbReference type="ARBA" id="ARBA00004141"/>
    </source>
</evidence>
<dbReference type="EMBL" id="QKWP01002054">
    <property type="protein sequence ID" value="RIB05064.1"/>
    <property type="molecule type" value="Genomic_DNA"/>
</dbReference>
<feature type="domain" description="ABC transmembrane type-1" evidence="12">
    <location>
        <begin position="770"/>
        <end position="1045"/>
    </location>
</feature>
<dbReference type="Proteomes" id="UP000266673">
    <property type="component" value="Unassembled WGS sequence"/>
</dbReference>
<keyword evidence="7 10" id="KW-1133">Transmembrane helix</keyword>
<dbReference type="Gene3D" id="3.40.50.300">
    <property type="entry name" value="P-loop containing nucleotide triphosphate hydrolases"/>
    <property type="match status" value="2"/>
</dbReference>
<feature type="transmembrane region" description="Helical" evidence="10">
    <location>
        <begin position="762"/>
        <end position="781"/>
    </location>
</feature>
<feature type="region of interest" description="Disordered" evidence="9">
    <location>
        <begin position="437"/>
        <end position="490"/>
    </location>
</feature>
<evidence type="ECO:0000256" key="3">
    <source>
        <dbReference type="ARBA" id="ARBA00022448"/>
    </source>
</evidence>
<dbReference type="Pfam" id="PF00005">
    <property type="entry name" value="ABC_tran"/>
    <property type="match status" value="2"/>
</dbReference>
<feature type="transmembrane region" description="Helical" evidence="10">
    <location>
        <begin position="347"/>
        <end position="372"/>
    </location>
</feature>
<evidence type="ECO:0000256" key="2">
    <source>
        <dbReference type="ARBA" id="ARBA00009726"/>
    </source>
</evidence>
<dbReference type="OrthoDB" id="6500128at2759"/>
<keyword evidence="14" id="KW-1185">Reference proteome</keyword>
<dbReference type="InterPro" id="IPR017871">
    <property type="entry name" value="ABC_transporter-like_CS"/>
</dbReference>
<dbReference type="CDD" id="cd18597">
    <property type="entry name" value="ABC_6TM_YOR1_D1_like"/>
    <property type="match status" value="1"/>
</dbReference>
<feature type="transmembrane region" description="Helical" evidence="10">
    <location>
        <begin position="995"/>
        <end position="1014"/>
    </location>
</feature>
<dbReference type="CDD" id="cd18606">
    <property type="entry name" value="ABC_6TM_YOR1_D2_like"/>
    <property type="match status" value="1"/>
</dbReference>
<dbReference type="GO" id="GO:0016887">
    <property type="term" value="F:ATP hydrolysis activity"/>
    <property type="evidence" value="ECO:0007669"/>
    <property type="project" value="InterPro"/>
</dbReference>
<dbReference type="InterPro" id="IPR036640">
    <property type="entry name" value="ABC1_TM_sf"/>
</dbReference>
<keyword evidence="4 10" id="KW-0812">Transmembrane</keyword>
<organism evidence="13 14">
    <name type="scientific">Gigaspora rosea</name>
    <dbReference type="NCBI Taxonomy" id="44941"/>
    <lineage>
        <taxon>Eukaryota</taxon>
        <taxon>Fungi</taxon>
        <taxon>Fungi incertae sedis</taxon>
        <taxon>Mucoromycota</taxon>
        <taxon>Glomeromycotina</taxon>
        <taxon>Glomeromycetes</taxon>
        <taxon>Diversisporales</taxon>
        <taxon>Gigasporaceae</taxon>
        <taxon>Gigaspora</taxon>
    </lineage>
</organism>
<dbReference type="PROSITE" id="PS00211">
    <property type="entry name" value="ABC_TRANSPORTER_1"/>
    <property type="match status" value="2"/>
</dbReference>
<evidence type="ECO:0000313" key="14">
    <source>
        <dbReference type="Proteomes" id="UP000266673"/>
    </source>
</evidence>
<feature type="compositionally biased region" description="Basic residues" evidence="9">
    <location>
        <begin position="439"/>
        <end position="456"/>
    </location>
</feature>
<dbReference type="PROSITE" id="PS50929">
    <property type="entry name" value="ABC_TM1F"/>
    <property type="match status" value="2"/>
</dbReference>
<dbReference type="InterPro" id="IPR003439">
    <property type="entry name" value="ABC_transporter-like_ATP-bd"/>
</dbReference>
<evidence type="ECO:0000256" key="8">
    <source>
        <dbReference type="ARBA" id="ARBA00023136"/>
    </source>
</evidence>
<dbReference type="PANTHER" id="PTHR24223">
    <property type="entry name" value="ATP-BINDING CASSETTE SUB-FAMILY C"/>
    <property type="match status" value="1"/>
</dbReference>
<protein>
    <submittedName>
        <fullName evidence="13">P-loop containing nucleoside triphosphate hydrolase protein</fullName>
    </submittedName>
</protein>